<dbReference type="GO" id="GO:0005829">
    <property type="term" value="C:cytosol"/>
    <property type="evidence" value="ECO:0007669"/>
    <property type="project" value="TreeGrafter"/>
</dbReference>
<dbReference type="Proteomes" id="UP000267993">
    <property type="component" value="Chromosome"/>
</dbReference>
<dbReference type="Proteomes" id="UP000076770">
    <property type="component" value="Chromosome i"/>
</dbReference>
<dbReference type="Proteomes" id="UP000278715">
    <property type="component" value="Chromosome"/>
</dbReference>
<evidence type="ECO:0000313" key="11">
    <source>
        <dbReference type="EMBL" id="AZF82780.1"/>
    </source>
</evidence>
<dbReference type="InterPro" id="IPR050625">
    <property type="entry name" value="ParA/MinD_ATPase"/>
</dbReference>
<dbReference type="Proteomes" id="UP000033085">
    <property type="component" value="Chromosome"/>
</dbReference>
<dbReference type="EMBL" id="LT549890">
    <property type="protein sequence ID" value="SAI86023.1"/>
    <property type="molecule type" value="Genomic_DNA"/>
</dbReference>
<evidence type="ECO:0000313" key="15">
    <source>
        <dbReference type="Proteomes" id="UP000033085"/>
    </source>
</evidence>
<dbReference type="GO" id="GO:0051782">
    <property type="term" value="P:negative regulation of cell division"/>
    <property type="evidence" value="ECO:0007669"/>
    <property type="project" value="TreeGrafter"/>
</dbReference>
<dbReference type="Proteomes" id="UP000269431">
    <property type="component" value="Chromosome"/>
</dbReference>
<dbReference type="RefSeq" id="WP_009989521.1">
    <property type="nucleotide sequence ID" value="NZ_CP011055.2"/>
</dbReference>
<dbReference type="EMBL" id="CP033237">
    <property type="protein sequence ID" value="AZF72339.1"/>
    <property type="molecule type" value="Genomic_DNA"/>
</dbReference>
<dbReference type="EMBL" id="CP033235">
    <property type="protein sequence ID" value="AZF67099.1"/>
    <property type="molecule type" value="Genomic_DNA"/>
</dbReference>
<name>A0A0E3M9F1_SACSO</name>
<evidence type="ECO:0000313" key="14">
    <source>
        <dbReference type="Proteomes" id="UP000033057"/>
    </source>
</evidence>
<dbReference type="EMBL" id="CP033236">
    <property type="protein sequence ID" value="AZF69719.1"/>
    <property type="molecule type" value="Genomic_DNA"/>
</dbReference>
<dbReference type="Proteomes" id="UP000033106">
    <property type="component" value="Chromosome"/>
</dbReference>
<dbReference type="CDD" id="cd02042">
    <property type="entry name" value="ParAB_family"/>
    <property type="match status" value="1"/>
</dbReference>
<evidence type="ECO:0000313" key="3">
    <source>
        <dbReference type="EMBL" id="AKA75287.1"/>
    </source>
</evidence>
<evidence type="ECO:0000313" key="8">
    <source>
        <dbReference type="EMBL" id="AZF74959.1"/>
    </source>
</evidence>
<dbReference type="EMBL" id="CP033238">
    <property type="protein sequence ID" value="AZF74959.1"/>
    <property type="molecule type" value="Genomic_DNA"/>
</dbReference>
<dbReference type="Gene3D" id="3.40.50.300">
    <property type="entry name" value="P-loop containing nucleotide triphosphate hydrolases"/>
    <property type="match status" value="2"/>
</dbReference>
<evidence type="ECO:0000313" key="18">
    <source>
        <dbReference type="Proteomes" id="UP000267993"/>
    </source>
</evidence>
<evidence type="ECO:0000313" key="2">
    <source>
        <dbReference type="EMBL" id="AKA72588.1"/>
    </source>
</evidence>
<dbReference type="KEGG" id="ssof:SULC_0142"/>
<dbReference type="Pfam" id="PF01656">
    <property type="entry name" value="CbiA"/>
    <property type="match status" value="1"/>
</dbReference>
<dbReference type="Proteomes" id="UP000273443">
    <property type="component" value="Chromosome"/>
</dbReference>
<reference evidence="2" key="5">
    <citation type="submission" date="2018-10" db="EMBL/GenBank/DDBJ databases">
        <authorList>
            <person name="McCarthy S."/>
            <person name="Gradnigo J."/>
            <person name="Johnson T."/>
            <person name="Payne S."/>
            <person name="Lipzen A."/>
            <person name="Schackwitz W."/>
            <person name="Martin J."/>
            <person name="Moriyama E."/>
            <person name="Blum P."/>
        </authorList>
    </citation>
    <scope>NUCLEOTIDE SEQUENCE</scope>
    <source>
        <strain evidence="2">SARC-B</strain>
        <strain evidence="3">SARC-C</strain>
        <strain evidence="4">SULA</strain>
    </source>
</reference>
<dbReference type="KEGG" id="ssoa:SULA_0142"/>
<evidence type="ECO:0000313" key="7">
    <source>
        <dbReference type="EMBL" id="AZF72339.1"/>
    </source>
</evidence>
<evidence type="ECO:0000313" key="13">
    <source>
        <dbReference type="EMBL" id="SAI86023.1"/>
    </source>
</evidence>
<dbReference type="GO" id="GO:0005524">
    <property type="term" value="F:ATP binding"/>
    <property type="evidence" value="ECO:0007669"/>
    <property type="project" value="TreeGrafter"/>
</dbReference>
<evidence type="ECO:0000313" key="6">
    <source>
        <dbReference type="EMBL" id="AZF69719.1"/>
    </source>
</evidence>
<dbReference type="Proteomes" id="UP000273194">
    <property type="component" value="Chromosome"/>
</dbReference>
<evidence type="ECO:0000313" key="16">
    <source>
        <dbReference type="Proteomes" id="UP000033106"/>
    </source>
</evidence>
<evidence type="ECO:0000313" key="10">
    <source>
        <dbReference type="EMBL" id="AZF80174.1"/>
    </source>
</evidence>
<dbReference type="PANTHER" id="PTHR43384">
    <property type="entry name" value="SEPTUM SITE-DETERMINING PROTEIN MIND HOMOLOG, CHLOROPLASTIC-RELATED"/>
    <property type="match status" value="1"/>
</dbReference>
<evidence type="ECO:0000313" key="19">
    <source>
        <dbReference type="Proteomes" id="UP000269431"/>
    </source>
</evidence>
<dbReference type="GO" id="GO:0009898">
    <property type="term" value="C:cytoplasmic side of plasma membrane"/>
    <property type="evidence" value="ECO:0007669"/>
    <property type="project" value="TreeGrafter"/>
</dbReference>
<gene>
    <name evidence="12" type="ORF">HFC64_07040</name>
    <name evidence="13" type="ORF">SSOP1_2469</name>
    <name evidence="4" type="ORF">SULA_0142</name>
    <name evidence="2" type="ORF">SULB_0143</name>
    <name evidence="3" type="ORF">SULC_0142</name>
    <name evidence="5" type="ORF">SULG_00720</name>
    <name evidence="6" type="ORF">SULH_00720</name>
    <name evidence="7" type="ORF">SULI_00720</name>
    <name evidence="8" type="ORF">SULM_00720</name>
    <name evidence="9" type="ORF">SULN_00720</name>
    <name evidence="10" type="ORF">SULO_00730</name>
    <name evidence="11" type="ORF">SULZ_00730</name>
</gene>
<dbReference type="PANTHER" id="PTHR43384:SF10">
    <property type="entry name" value="ATPASE INVOLVED IN CHROMOSOME PARTITIONING, PARA_MIND FAMILY"/>
    <property type="match status" value="1"/>
</dbReference>
<sequence length="206" mass="23490">MITNIIRLLSIKGGVGKSSIAYALARIISASGYKVLFLDMDNLHTISRVLGVKDCELTYTRDFFVFACDDFSKISFNSYEYVIIDTYSGISSETLSAISGDHVYNIFISDFSSIDNTLNYIKEWNGKKTTNFLVVNMVIREDNENDILLRRFFDSLLLKINVAINKIFLFFFDENYYGSYKVDLNHIELLASYVLGEMSESDLNLG</sequence>
<evidence type="ECO:0000313" key="17">
    <source>
        <dbReference type="Proteomes" id="UP000076770"/>
    </source>
</evidence>
<dbReference type="EMBL" id="CP033241">
    <property type="protein sequence ID" value="AZF82780.1"/>
    <property type="molecule type" value="Genomic_DNA"/>
</dbReference>
<evidence type="ECO:0000313" key="9">
    <source>
        <dbReference type="EMBL" id="AZF77566.1"/>
    </source>
</evidence>
<dbReference type="Proteomes" id="UP000275843">
    <property type="component" value="Chromosome"/>
</dbReference>
<dbReference type="OrthoDB" id="36881at2157"/>
<evidence type="ECO:0000313" key="25">
    <source>
        <dbReference type="Proteomes" id="UP000594632"/>
    </source>
</evidence>
<evidence type="ECO:0000313" key="4">
    <source>
        <dbReference type="EMBL" id="AKA77980.1"/>
    </source>
</evidence>
<dbReference type="OMA" id="CELTYIR"/>
<dbReference type="KEGG" id="ssol:SULB_0143"/>
<evidence type="ECO:0000313" key="5">
    <source>
        <dbReference type="EMBL" id="AZF67099.1"/>
    </source>
</evidence>
<dbReference type="Proteomes" id="UP000033057">
    <property type="component" value="Chromosome"/>
</dbReference>
<organism evidence="2 15">
    <name type="scientific">Saccharolobus solfataricus</name>
    <name type="common">Sulfolobus solfataricus</name>
    <dbReference type="NCBI Taxonomy" id="2287"/>
    <lineage>
        <taxon>Archaea</taxon>
        <taxon>Thermoproteota</taxon>
        <taxon>Thermoprotei</taxon>
        <taxon>Sulfolobales</taxon>
        <taxon>Sulfolobaceae</taxon>
        <taxon>Saccharolobus</taxon>
    </lineage>
</organism>
<dbReference type="EMBL" id="CP011056">
    <property type="protein sequence ID" value="AKA75287.1"/>
    <property type="molecule type" value="Genomic_DNA"/>
</dbReference>
<reference evidence="13" key="2">
    <citation type="submission" date="2016-04" db="EMBL/GenBank/DDBJ databases">
        <authorList>
            <person name="Evans L.H."/>
            <person name="Alamgir A."/>
            <person name="Owens N."/>
            <person name="Weber N.D."/>
            <person name="Virtaneva K."/>
            <person name="Barbian K."/>
            <person name="Babar A."/>
            <person name="Rosenke K."/>
        </authorList>
    </citation>
    <scope>NUCLEOTIDE SEQUENCE</scope>
    <source>
        <strain evidence="13">P1</strain>
    </source>
</reference>
<evidence type="ECO:0000313" key="21">
    <source>
        <dbReference type="Proteomes" id="UP000273443"/>
    </source>
</evidence>
<dbReference type="Proteomes" id="UP000282269">
    <property type="component" value="Chromosome"/>
</dbReference>
<dbReference type="PATRIC" id="fig|2287.6.peg.151"/>
<reference evidence="12 25" key="6">
    <citation type="journal article" date="2020" name="Nat. Commun.">
        <title>The structures of two archaeal type IV pili illuminate evolutionary relationships.</title>
        <authorList>
            <person name="Wang F."/>
            <person name="Baquero D.P."/>
            <person name="Su Z."/>
            <person name="Beltran L.C."/>
            <person name="Prangishvili D."/>
            <person name="Krupovic M."/>
            <person name="Egelman E.H."/>
        </authorList>
    </citation>
    <scope>NUCLEOTIDE SEQUENCE [LARGE SCALE GENOMIC DNA]</scope>
    <source>
        <strain evidence="12 25">POZ149</strain>
    </source>
</reference>
<dbReference type="AlphaFoldDB" id="A0A0E3M9F1"/>
<dbReference type="EMBL" id="CP011055">
    <property type="protein sequence ID" value="AKA72588.1"/>
    <property type="molecule type" value="Genomic_DNA"/>
</dbReference>
<dbReference type="EMBL" id="CP011057">
    <property type="protein sequence ID" value="AKA77980.1"/>
    <property type="molecule type" value="Genomic_DNA"/>
</dbReference>
<evidence type="ECO:0000313" key="12">
    <source>
        <dbReference type="EMBL" id="QPG49605.1"/>
    </source>
</evidence>
<accession>A0A0E3M9F1</accession>
<dbReference type="InterPro" id="IPR002586">
    <property type="entry name" value="CobQ/CobB/MinD/ParA_Nub-bd_dom"/>
</dbReference>
<dbReference type="EMBL" id="CP033239">
    <property type="protein sequence ID" value="AZF77566.1"/>
    <property type="molecule type" value="Genomic_DNA"/>
</dbReference>
<dbReference type="GO" id="GO:0016887">
    <property type="term" value="F:ATP hydrolysis activity"/>
    <property type="evidence" value="ECO:0007669"/>
    <property type="project" value="TreeGrafter"/>
</dbReference>
<feature type="domain" description="CobQ/CobB/MinD/ParA nucleotide binding" evidence="1">
    <location>
        <begin position="9"/>
        <end position="146"/>
    </location>
</feature>
<reference evidence="17" key="3">
    <citation type="submission" date="2016-04" db="EMBL/GenBank/DDBJ databases">
        <authorList>
            <person name="Shah S.A."/>
            <person name="Garrett R.A."/>
        </authorList>
    </citation>
    <scope>NUCLEOTIDE SEQUENCE [LARGE SCALE GENOMIC DNA]</scope>
    <source>
        <strain evidence="17">ATCC 35091 / DSM 1616 / JCM 8930 / NBRC 15331 / P1</strain>
    </source>
</reference>
<dbReference type="InterPro" id="IPR027417">
    <property type="entry name" value="P-loop_NTPase"/>
</dbReference>
<dbReference type="EMBL" id="CP033240">
    <property type="protein sequence ID" value="AZF80174.1"/>
    <property type="molecule type" value="Genomic_DNA"/>
</dbReference>
<dbReference type="GeneID" id="1453816"/>
<evidence type="ECO:0000313" key="23">
    <source>
        <dbReference type="Proteomes" id="UP000278715"/>
    </source>
</evidence>
<protein>
    <submittedName>
        <fullName evidence="13">GTPase</fullName>
    </submittedName>
    <submittedName>
        <fullName evidence="2">ParA family protein</fullName>
    </submittedName>
</protein>
<dbReference type="SUPFAM" id="SSF52540">
    <property type="entry name" value="P-loop containing nucleoside triphosphate hydrolases"/>
    <property type="match status" value="1"/>
</dbReference>
<evidence type="ECO:0000313" key="24">
    <source>
        <dbReference type="Proteomes" id="UP000282269"/>
    </source>
</evidence>
<reference evidence="18 19" key="4">
    <citation type="journal article" date="2018" name="Proc. Natl. Acad. Sci. U.S.A.">
        <title>Nonmutational mechanism of inheritance in the Archaeon Sulfolobus solfataricus.</title>
        <authorList>
            <person name="Payne S."/>
            <person name="McCarthy S."/>
            <person name="Johnson T."/>
            <person name="North E."/>
            <person name="Blum P."/>
        </authorList>
    </citation>
    <scope>NUCLEOTIDE SEQUENCE [LARGE SCALE GENOMIC DNA]</scope>
    <source>
        <strain evidence="6 18">SARC-H</strain>
        <strain evidence="7 22">SARC-I</strain>
        <strain evidence="9 23">SARC-N</strain>
        <strain evidence="10 24">SARC-O</strain>
        <strain evidence="11 19">SUL120</strain>
        <strain evidence="5 20">SULG</strain>
        <strain evidence="8 21">SULM</strain>
    </source>
</reference>
<evidence type="ECO:0000313" key="22">
    <source>
        <dbReference type="Proteomes" id="UP000275843"/>
    </source>
</evidence>
<reference evidence="14 15" key="1">
    <citation type="journal article" date="2015" name="Genome Announc.">
        <title>Complete Genome Sequence of Sulfolobus solfataricus Strain 98/2 and Evolved Derivatives.</title>
        <authorList>
            <person name="McCarthy S."/>
            <person name="Gradnigo J."/>
            <person name="Johnson T."/>
            <person name="Payne S."/>
            <person name="Lipzen A."/>
            <person name="Martin J."/>
            <person name="Schackwitz W."/>
            <person name="Moriyama E."/>
            <person name="Blum P."/>
        </authorList>
    </citation>
    <scope>NUCLEOTIDE SEQUENCE [LARGE SCALE GENOMIC DNA]</scope>
    <source>
        <strain evidence="14">98/2 SULC</strain>
        <strain evidence="2">SARC-B</strain>
        <strain evidence="3">SARC-C</strain>
        <strain evidence="4 16">SULA</strain>
        <strain evidence="15">SULB</strain>
    </source>
</reference>
<proteinExistence type="predicted"/>
<evidence type="ECO:0000313" key="20">
    <source>
        <dbReference type="Proteomes" id="UP000273194"/>
    </source>
</evidence>
<evidence type="ECO:0000259" key="1">
    <source>
        <dbReference type="Pfam" id="PF01656"/>
    </source>
</evidence>
<dbReference type="GeneID" id="44128062"/>
<dbReference type="SMR" id="A0A0E3M9F1"/>
<dbReference type="EMBL" id="CP050869">
    <property type="protein sequence ID" value="QPG49605.1"/>
    <property type="molecule type" value="Genomic_DNA"/>
</dbReference>
<dbReference type="Proteomes" id="UP000594632">
    <property type="component" value="Chromosome"/>
</dbReference>